<feature type="region of interest" description="Disordered" evidence="1">
    <location>
        <begin position="67"/>
        <end position="101"/>
    </location>
</feature>
<evidence type="ECO:0000313" key="4">
    <source>
        <dbReference type="Proteomes" id="UP000321204"/>
    </source>
</evidence>
<feature type="transmembrane region" description="Helical" evidence="2">
    <location>
        <begin position="42"/>
        <end position="59"/>
    </location>
</feature>
<feature type="region of interest" description="Disordered" evidence="1">
    <location>
        <begin position="160"/>
        <end position="221"/>
    </location>
</feature>
<name>A0A5B8UH17_9BACT</name>
<dbReference type="EMBL" id="CP042433">
    <property type="protein sequence ID" value="QEC55788.1"/>
    <property type="molecule type" value="Genomic_DNA"/>
</dbReference>
<proteinExistence type="predicted"/>
<feature type="compositionally biased region" description="Basic and acidic residues" evidence="1">
    <location>
        <begin position="208"/>
        <end position="221"/>
    </location>
</feature>
<dbReference type="OrthoDB" id="671870at2"/>
<organism evidence="3 4">
    <name type="scientific">Flavisolibacter ginsenosidimutans</name>
    <dbReference type="NCBI Taxonomy" id="661481"/>
    <lineage>
        <taxon>Bacteria</taxon>
        <taxon>Pseudomonadati</taxon>
        <taxon>Bacteroidota</taxon>
        <taxon>Chitinophagia</taxon>
        <taxon>Chitinophagales</taxon>
        <taxon>Chitinophagaceae</taxon>
        <taxon>Flavisolibacter</taxon>
    </lineage>
</organism>
<dbReference type="AlphaFoldDB" id="A0A5B8UH17"/>
<feature type="compositionally biased region" description="Basic and acidic residues" evidence="1">
    <location>
        <begin position="160"/>
        <end position="180"/>
    </location>
</feature>
<evidence type="ECO:0000256" key="1">
    <source>
        <dbReference type="SAM" id="MobiDB-lite"/>
    </source>
</evidence>
<keyword evidence="2" id="KW-0812">Transmembrane</keyword>
<protein>
    <recommendedName>
        <fullName evidence="5">PorT family protein</fullName>
    </recommendedName>
</protein>
<evidence type="ECO:0008006" key="5">
    <source>
        <dbReference type="Google" id="ProtNLM"/>
    </source>
</evidence>
<sequence>MQNSFEKDVQQKMEELRLTPSEPVWERIEVEIKVEKKKRRGIFWFLLAGFLLGGGWWLYQSSSNNANSVSKQAAGEPHGLTAKKKTEQQTPHEKESLIAKQQKNTSLKTGIEIAANTVALYCEKSFITKVQQPFLQKISSAPTQKNNVLLAQLPNVRKEENAPVDLREKQTMRNNDRAQNETRNSLNLQATTQSSSTGKTDSATKGPETNENKSQPKTDTVLKKKIASANKWRKEFSLSTGWSNSTQARSANYFLAASYASSPTQANRLAFVPSQVTKGLFFSTGFSVAKKIGERWEITAGVQYTYASTHQKLGDKKEADTLVRFAGDKLVANGFYTNTGTNNYTARFHFVEIPFSLSFRPSLRLPLYVSVGAAYGRLLSTNALTFSSASNLYYQNKENYLHNAVPVFSSVQVEFFGKRRTSLRTGPFFQYNLLKLQKENTSSTPRMFSAGLKTAVIF</sequence>
<dbReference type="RefSeq" id="WP_146785144.1">
    <property type="nucleotide sequence ID" value="NZ_BAABIO010000001.1"/>
</dbReference>
<dbReference type="KEGG" id="fgg:FSB75_07745"/>
<gene>
    <name evidence="3" type="ORF">FSB75_07745</name>
</gene>
<accession>A0A5B8UH17</accession>
<evidence type="ECO:0000256" key="2">
    <source>
        <dbReference type="SAM" id="Phobius"/>
    </source>
</evidence>
<keyword evidence="2" id="KW-0472">Membrane</keyword>
<keyword evidence="4" id="KW-1185">Reference proteome</keyword>
<dbReference type="Proteomes" id="UP000321204">
    <property type="component" value="Chromosome"/>
</dbReference>
<feature type="compositionally biased region" description="Basic and acidic residues" evidence="1">
    <location>
        <begin position="84"/>
        <end position="97"/>
    </location>
</feature>
<keyword evidence="2" id="KW-1133">Transmembrane helix</keyword>
<reference evidence="3 4" key="1">
    <citation type="journal article" date="2015" name="Int. J. Syst. Evol. Microbiol.">
        <title>Flavisolibacter ginsenosidimutans sp. nov., with ginsenoside-converting activity isolated from soil used for cultivating ginseng.</title>
        <authorList>
            <person name="Zhao Y."/>
            <person name="Liu Q."/>
            <person name="Kang M.S."/>
            <person name="Jin F."/>
            <person name="Yu H."/>
            <person name="Im W.T."/>
        </authorList>
    </citation>
    <scope>NUCLEOTIDE SEQUENCE [LARGE SCALE GENOMIC DNA]</scope>
    <source>
        <strain evidence="3 4">Gsoil 636</strain>
    </source>
</reference>
<evidence type="ECO:0000313" key="3">
    <source>
        <dbReference type="EMBL" id="QEC55788.1"/>
    </source>
</evidence>
<feature type="compositionally biased region" description="Polar residues" evidence="1">
    <location>
        <begin position="181"/>
        <end position="207"/>
    </location>
</feature>